<dbReference type="EMBL" id="VISO01000003">
    <property type="protein sequence ID" value="TVZ63812.1"/>
    <property type="molecule type" value="Genomic_DNA"/>
</dbReference>
<dbReference type="Proteomes" id="UP000319824">
    <property type="component" value="Unassembled WGS sequence"/>
</dbReference>
<evidence type="ECO:0000313" key="1">
    <source>
        <dbReference type="EMBL" id="TVZ63812.1"/>
    </source>
</evidence>
<dbReference type="AlphaFoldDB" id="A0A559SN78"/>
<sequence length="109" mass="12389">MTMHTQINPADRTLLPRGLIARRRSVALPVTQAITMADRSGRRPRRVYRAAWKFRIGADVQFGSEMKARVLWRRRTARGLELYDIEVIGDAYGRPLRTVMAGALEPLNG</sequence>
<evidence type="ECO:0000313" key="2">
    <source>
        <dbReference type="Proteomes" id="UP000319824"/>
    </source>
</evidence>
<name>A0A559SN78_9HYPH</name>
<protein>
    <submittedName>
        <fullName evidence="1">Uncharacterized protein</fullName>
    </submittedName>
</protein>
<gene>
    <name evidence="1" type="ORF">BCL32_3987</name>
</gene>
<proteinExistence type="predicted"/>
<comment type="caution">
    <text evidence="1">The sequence shown here is derived from an EMBL/GenBank/DDBJ whole genome shotgun (WGS) entry which is preliminary data.</text>
</comment>
<accession>A0A559SN78</accession>
<reference evidence="1 2" key="1">
    <citation type="submission" date="2019-06" db="EMBL/GenBank/DDBJ databases">
        <title>Pac Bio to generate improved reference genome sequences for organisms with transposon mutant libraries (support for FEBA project).</title>
        <authorList>
            <person name="Blow M."/>
        </authorList>
    </citation>
    <scope>NUCLEOTIDE SEQUENCE [LARGE SCALE GENOMIC DNA]</scope>
    <source>
        <strain evidence="1 2">USDA 1844</strain>
    </source>
</reference>
<organism evidence="1 2">
    <name type="scientific">Rhizobium mongolense USDA 1844</name>
    <dbReference type="NCBI Taxonomy" id="1079460"/>
    <lineage>
        <taxon>Bacteria</taxon>
        <taxon>Pseudomonadati</taxon>
        <taxon>Pseudomonadota</taxon>
        <taxon>Alphaproteobacteria</taxon>
        <taxon>Hyphomicrobiales</taxon>
        <taxon>Rhizobiaceae</taxon>
        <taxon>Rhizobium/Agrobacterium group</taxon>
        <taxon>Rhizobium</taxon>
    </lineage>
</organism>